<comment type="caution">
    <text evidence="1">The sequence shown here is derived from an EMBL/GenBank/DDBJ whole genome shotgun (WGS) entry which is preliminary data.</text>
</comment>
<dbReference type="EMBL" id="MLJW01006564">
    <property type="protein sequence ID" value="OIQ66489.1"/>
    <property type="molecule type" value="Genomic_DNA"/>
</dbReference>
<organism evidence="1">
    <name type="scientific">mine drainage metagenome</name>
    <dbReference type="NCBI Taxonomy" id="410659"/>
    <lineage>
        <taxon>unclassified sequences</taxon>
        <taxon>metagenomes</taxon>
        <taxon>ecological metagenomes</taxon>
    </lineage>
</organism>
<accession>A0A1J5P4K3</accession>
<dbReference type="AlphaFoldDB" id="A0A1J5P4K3"/>
<sequence length="45" mass="5166">MSQKLNFVVYVVKAILIRIVNVQHAGQRKRFAMPANRRGLIGCLR</sequence>
<protein>
    <submittedName>
        <fullName evidence="1">Uncharacterized protein</fullName>
    </submittedName>
</protein>
<evidence type="ECO:0000313" key="1">
    <source>
        <dbReference type="EMBL" id="OIQ66489.1"/>
    </source>
</evidence>
<reference evidence="1" key="1">
    <citation type="submission" date="2016-10" db="EMBL/GenBank/DDBJ databases">
        <title>Sequence of Gallionella enrichment culture.</title>
        <authorList>
            <person name="Poehlein A."/>
            <person name="Muehling M."/>
            <person name="Daniel R."/>
        </authorList>
    </citation>
    <scope>NUCLEOTIDE SEQUENCE</scope>
</reference>
<gene>
    <name evidence="1" type="ORF">GALL_519400</name>
</gene>
<proteinExistence type="predicted"/>
<name>A0A1J5P4K3_9ZZZZ</name>